<feature type="region of interest" description="Disordered" evidence="1">
    <location>
        <begin position="118"/>
        <end position="154"/>
    </location>
</feature>
<dbReference type="AlphaFoldDB" id="A0A4C1X1J4"/>
<reference evidence="2 3" key="1">
    <citation type="journal article" date="2019" name="Commun. Biol.">
        <title>The bagworm genome reveals a unique fibroin gene that provides high tensile strength.</title>
        <authorList>
            <person name="Kono N."/>
            <person name="Nakamura H."/>
            <person name="Ohtoshi R."/>
            <person name="Tomita M."/>
            <person name="Numata K."/>
            <person name="Arakawa K."/>
        </authorList>
    </citation>
    <scope>NUCLEOTIDE SEQUENCE [LARGE SCALE GENOMIC DNA]</scope>
</reference>
<gene>
    <name evidence="2" type="ORF">EVAR_41373_1</name>
</gene>
<organism evidence="2 3">
    <name type="scientific">Eumeta variegata</name>
    <name type="common">Bagworm moth</name>
    <name type="synonym">Eumeta japonica</name>
    <dbReference type="NCBI Taxonomy" id="151549"/>
    <lineage>
        <taxon>Eukaryota</taxon>
        <taxon>Metazoa</taxon>
        <taxon>Ecdysozoa</taxon>
        <taxon>Arthropoda</taxon>
        <taxon>Hexapoda</taxon>
        <taxon>Insecta</taxon>
        <taxon>Pterygota</taxon>
        <taxon>Neoptera</taxon>
        <taxon>Endopterygota</taxon>
        <taxon>Lepidoptera</taxon>
        <taxon>Glossata</taxon>
        <taxon>Ditrysia</taxon>
        <taxon>Tineoidea</taxon>
        <taxon>Psychidae</taxon>
        <taxon>Oiketicinae</taxon>
        <taxon>Eumeta</taxon>
    </lineage>
</organism>
<accession>A0A4C1X1J4</accession>
<proteinExistence type="predicted"/>
<name>A0A4C1X1J4_EUMVA</name>
<keyword evidence="3" id="KW-1185">Reference proteome</keyword>
<feature type="region of interest" description="Disordered" evidence="1">
    <location>
        <begin position="1"/>
        <end position="23"/>
    </location>
</feature>
<sequence length="206" mass="22614">MPPEIRWSPSPLDTGNQRGDNKRCRPIGRAGSMRIYSVVSGLRRVAYIAWIFFAPILELGYKKGDGTGQFKLHDLQEKAEDVLVSDDAGCHPRDGSGSLQVSQPRLHMRKKLTATYSGSSRSDCLRKRDGNEHLKPAPDSSLRKKPGVETNYETGSKTANATEIEIRNGNEASIKSANEGLTVISFNGQDEGTRCMSTRTKMGAES</sequence>
<comment type="caution">
    <text evidence="2">The sequence shown here is derived from an EMBL/GenBank/DDBJ whole genome shotgun (WGS) entry which is preliminary data.</text>
</comment>
<evidence type="ECO:0000313" key="2">
    <source>
        <dbReference type="EMBL" id="GBP56187.1"/>
    </source>
</evidence>
<feature type="compositionally biased region" description="Basic and acidic residues" evidence="1">
    <location>
        <begin position="123"/>
        <end position="136"/>
    </location>
</feature>
<protein>
    <submittedName>
        <fullName evidence="2">Uncharacterized protein</fullName>
    </submittedName>
</protein>
<evidence type="ECO:0000313" key="3">
    <source>
        <dbReference type="Proteomes" id="UP000299102"/>
    </source>
</evidence>
<dbReference type="Proteomes" id="UP000299102">
    <property type="component" value="Unassembled WGS sequence"/>
</dbReference>
<evidence type="ECO:0000256" key="1">
    <source>
        <dbReference type="SAM" id="MobiDB-lite"/>
    </source>
</evidence>
<dbReference type="EMBL" id="BGZK01000687">
    <property type="protein sequence ID" value="GBP56187.1"/>
    <property type="molecule type" value="Genomic_DNA"/>
</dbReference>